<dbReference type="RefSeq" id="WP_175042534.1">
    <property type="nucleotide sequence ID" value="NZ_CABVQI010000002.1"/>
</dbReference>
<proteinExistence type="predicted"/>
<organism evidence="1 2">
    <name type="scientific">Burkholderia lata (strain ATCC 17760 / DSM 23089 / LMG 22485 / NCIMB 9086 / R18194 / 383)</name>
    <dbReference type="NCBI Taxonomy" id="482957"/>
    <lineage>
        <taxon>Bacteria</taxon>
        <taxon>Pseudomonadati</taxon>
        <taxon>Pseudomonadota</taxon>
        <taxon>Betaproteobacteria</taxon>
        <taxon>Burkholderiales</taxon>
        <taxon>Burkholderiaceae</taxon>
        <taxon>Burkholderia</taxon>
        <taxon>Burkholderia cepacia complex</taxon>
    </lineage>
</organism>
<evidence type="ECO:0000313" key="2">
    <source>
        <dbReference type="Proteomes" id="UP000494274"/>
    </source>
</evidence>
<dbReference type="Proteomes" id="UP000494274">
    <property type="component" value="Unassembled WGS sequence"/>
</dbReference>
<protein>
    <submittedName>
        <fullName evidence="1">Uncharacterized protein</fullName>
    </submittedName>
</protein>
<evidence type="ECO:0000313" key="1">
    <source>
        <dbReference type="EMBL" id="VWC59608.1"/>
    </source>
</evidence>
<gene>
    <name evidence="1" type="ORF">BLA18112_00793</name>
</gene>
<dbReference type="AlphaFoldDB" id="A0A6P2TPX9"/>
<name>A0A6P2TPX9_BURL3</name>
<reference evidence="1 2" key="1">
    <citation type="submission" date="2019-09" db="EMBL/GenBank/DDBJ databases">
        <authorList>
            <person name="Depoorter E."/>
        </authorList>
    </citation>
    <scope>NUCLEOTIDE SEQUENCE [LARGE SCALE GENOMIC DNA]</scope>
    <source>
        <strain evidence="1">R-18112</strain>
    </source>
</reference>
<sequence>MKLSELKPLHIEEYQKSSTSSRIIHNTRGIYPYNYLDFAKLDIAEEKSRRALINSIGNAKRAFHLQVDIISDAFGWSELKGTHHSAFPKKLDFLAKCGVISPNILRKLNSVRNKVEHDYAIPKEEEVDDYVDIVELFLMATKSMIDDFPEMIELELMEDEFFNPDLELPKFIHVKIEPNKGGIALTSDKENRAFDVKDDTYFEWLSAIIRNHLG</sequence>
<accession>A0A6P2TPX9</accession>
<dbReference type="EMBL" id="CABVQI010000002">
    <property type="protein sequence ID" value="VWC59608.1"/>
    <property type="molecule type" value="Genomic_DNA"/>
</dbReference>